<dbReference type="RefSeq" id="WP_045778355.1">
    <property type="nucleotide sequence ID" value="NZ_LAJX01000039.1"/>
</dbReference>
<gene>
    <name evidence="1" type="ORF">VZ94_04715</name>
</gene>
<evidence type="ECO:0000313" key="1">
    <source>
        <dbReference type="EMBL" id="KJV07435.1"/>
    </source>
</evidence>
<dbReference type="AlphaFoldDB" id="A0A0F3IL17"/>
<protein>
    <submittedName>
        <fullName evidence="1">Uncharacterized protein</fullName>
    </submittedName>
</protein>
<name>A0A0F3IL17_9GAMM</name>
<sequence>MTSKKPILFYANLAAENETVAPILPMDSGQISIAAQEELLLDGEFKVDSSGRGARMDIAANRLKIVNALSATPTQGTLEILADDITQLGVDSLFLGGTRSIDKTSGDTNINVVSSEVVFDTNAKVSVTDLVVAASDKVEVLSGAEINASGKVNTGDSVFNVTGDSALLRVSADKQITLNHTADSGASGDLLIRDGALLTAEQSMLLDSSKTTVVAGDIVMDGGALSIKANSINIGDVTGLPDTALNLSNDKLAKLTVDQLALTSREAINFYGDVGLTDASGQLSAISFDELKLNAAGFVGHGNSEQVVKLAANTLQIENSANAELTQAGSGQQRLEIAANQYQQGEGDFAITGFDKINLNVAQGINAVGDATVTVSGDTTLSAGYITGTGGKLLTF</sequence>
<reference evidence="2" key="1">
    <citation type="submission" date="2015-03" db="EMBL/GenBank/DDBJ databases">
        <title>Draft genome sequence of a novel methanotroph (Sn10-6) isolated from flooded ricefield rhizosphere in India.</title>
        <authorList>
            <person name="Pandit P.S."/>
            <person name="Pore S.D."/>
            <person name="Arora P."/>
            <person name="Kapse N.G."/>
            <person name="Dhakephalkar P.K."/>
            <person name="Rahalkar M.C."/>
        </authorList>
    </citation>
    <scope>NUCLEOTIDE SEQUENCE [LARGE SCALE GENOMIC DNA]</scope>
    <source>
        <strain evidence="2">Sn10-6</strain>
    </source>
</reference>
<comment type="caution">
    <text evidence="1">The sequence shown here is derived from an EMBL/GenBank/DDBJ whole genome shotgun (WGS) entry which is preliminary data.</text>
</comment>
<keyword evidence="2" id="KW-1185">Reference proteome</keyword>
<evidence type="ECO:0000313" key="2">
    <source>
        <dbReference type="Proteomes" id="UP000033684"/>
    </source>
</evidence>
<accession>A0A0F3IL17</accession>
<reference evidence="1 2" key="2">
    <citation type="journal article" date="2016" name="Microb. Ecol.">
        <title>Genome Characteristics of a Novel Type I Methanotroph (Sn10-6) Isolated from a Flooded Indian Rice Field.</title>
        <authorList>
            <person name="Rahalkar M.C."/>
            <person name="Pandit P.S."/>
            <person name="Dhakephalkar P.K."/>
            <person name="Pore S."/>
            <person name="Arora P."/>
            <person name="Kapse N."/>
        </authorList>
    </citation>
    <scope>NUCLEOTIDE SEQUENCE [LARGE SCALE GENOMIC DNA]</scope>
    <source>
        <strain evidence="1 2">Sn10-6</strain>
    </source>
</reference>
<organism evidence="1 2">
    <name type="scientific">Methylocucumis oryzae</name>
    <dbReference type="NCBI Taxonomy" id="1632867"/>
    <lineage>
        <taxon>Bacteria</taxon>
        <taxon>Pseudomonadati</taxon>
        <taxon>Pseudomonadota</taxon>
        <taxon>Gammaproteobacteria</taxon>
        <taxon>Methylococcales</taxon>
        <taxon>Methylococcaceae</taxon>
        <taxon>Methylocucumis</taxon>
    </lineage>
</organism>
<dbReference type="EMBL" id="LAJX01000039">
    <property type="protein sequence ID" value="KJV07435.1"/>
    <property type="molecule type" value="Genomic_DNA"/>
</dbReference>
<dbReference type="OrthoDB" id="2664633at2"/>
<proteinExistence type="predicted"/>
<dbReference type="Proteomes" id="UP000033684">
    <property type="component" value="Unassembled WGS sequence"/>
</dbReference>